<dbReference type="GO" id="GO:0006203">
    <property type="term" value="P:dGTP catabolic process"/>
    <property type="evidence" value="ECO:0007669"/>
    <property type="project" value="TreeGrafter"/>
</dbReference>
<dbReference type="PANTHER" id="PTHR30522:SF0">
    <property type="entry name" value="NUCLEOSIDE TRIPHOSPHATE PYROPHOSPHOHYDROLASE"/>
    <property type="match status" value="1"/>
</dbReference>
<evidence type="ECO:0000313" key="3">
    <source>
        <dbReference type="Proteomes" id="UP000014634"/>
    </source>
</evidence>
<dbReference type="PANTHER" id="PTHR30522">
    <property type="entry name" value="NUCLEOSIDE TRIPHOSPHATE PYROPHOSPHOHYDROLASE"/>
    <property type="match status" value="1"/>
</dbReference>
<organism evidence="2 3">
    <name type="scientific">Treponema medium ATCC 700293</name>
    <dbReference type="NCBI Taxonomy" id="1125700"/>
    <lineage>
        <taxon>Bacteria</taxon>
        <taxon>Pseudomonadati</taxon>
        <taxon>Spirochaetota</taxon>
        <taxon>Spirochaetia</taxon>
        <taxon>Spirochaetales</taxon>
        <taxon>Treponemataceae</taxon>
        <taxon>Treponema</taxon>
    </lineage>
</organism>
<accession>A0AA87NLI1</accession>
<evidence type="ECO:0000259" key="1">
    <source>
        <dbReference type="Pfam" id="PF03819"/>
    </source>
</evidence>
<proteinExistence type="predicted"/>
<dbReference type="RefSeq" id="WP_016523755.1">
    <property type="nucleotide sequence ID" value="NZ_KE332517.1"/>
</dbReference>
<dbReference type="InterPro" id="IPR004518">
    <property type="entry name" value="MazG-like_dom"/>
</dbReference>
<protein>
    <submittedName>
        <fullName evidence="2">MazG family protein</fullName>
    </submittedName>
</protein>
<dbReference type="CDD" id="cd11528">
    <property type="entry name" value="NTP-PPase_MazG_Nterm"/>
    <property type="match status" value="1"/>
</dbReference>
<gene>
    <name evidence="2" type="ORF">HMPREF9195_01822</name>
</gene>
<dbReference type="InterPro" id="IPR011551">
    <property type="entry name" value="NTP_PyrPHydrolase_MazG"/>
</dbReference>
<dbReference type="GO" id="GO:0046081">
    <property type="term" value="P:dUTP catabolic process"/>
    <property type="evidence" value="ECO:0007669"/>
    <property type="project" value="TreeGrafter"/>
</dbReference>
<name>A0AA87NLI1_TREMD</name>
<dbReference type="NCBIfam" id="TIGR00444">
    <property type="entry name" value="mazG"/>
    <property type="match status" value="1"/>
</dbReference>
<dbReference type="GO" id="GO:0047429">
    <property type="term" value="F:nucleoside triphosphate diphosphatase activity"/>
    <property type="evidence" value="ECO:0007669"/>
    <property type="project" value="InterPro"/>
</dbReference>
<evidence type="ECO:0000313" key="2">
    <source>
        <dbReference type="EMBL" id="EPF28131.1"/>
    </source>
</evidence>
<dbReference type="SUPFAM" id="SSF101386">
    <property type="entry name" value="all-alpha NTP pyrophosphatases"/>
    <property type="match status" value="2"/>
</dbReference>
<sequence length="315" mass="34617">MTLPNNTGKNENVPTVHTSVVSAQPETAAAEAFAALFTTIKRLRAPGGCPWDIEQTPMTLRSTLLEETYETIEALEEASADSAKSVHAAEELGDVLLNIVMIAYMFEQDGAFSVAKMIGELNEKLIRRHPHVFGQTAGFPDPDDAKKPVTAEKVLAQWDTIKDTVEGRASASALDSIPKTFPPLTRAYKLQKRAAKKGFDWDTTDGPQKKTEEELAEFTDALAHGTHEEAEAEFGDLLFSLVNTARHLHIDPAIALGRTNAKFERRFRFVEKRMAESGIPCSHDTLAQMDGFWEEAKRMEAQTSAAPCSNDNAAL</sequence>
<dbReference type="AlphaFoldDB" id="A0AA87NLI1"/>
<reference evidence="2 3" key="1">
    <citation type="submission" date="2013-04" db="EMBL/GenBank/DDBJ databases">
        <title>The Genome Sequence of Treponema medium ATCC 700293.</title>
        <authorList>
            <consortium name="The Broad Institute Genomics Platform"/>
            <person name="Earl A."/>
            <person name="Ward D."/>
            <person name="Feldgarden M."/>
            <person name="Gevers D."/>
            <person name="Leonetti C."/>
            <person name="Blanton J.M."/>
            <person name="Dewhirst F.E."/>
            <person name="Izard J."/>
            <person name="Walker B."/>
            <person name="Young S."/>
            <person name="Zeng Q."/>
            <person name="Gargeya S."/>
            <person name="Fitzgerald M."/>
            <person name="Haas B."/>
            <person name="Abouelleil A."/>
            <person name="Allen A.W."/>
            <person name="Alvarado L."/>
            <person name="Arachchi H.M."/>
            <person name="Berlin A.M."/>
            <person name="Chapman S.B."/>
            <person name="Gainer-Dewar J."/>
            <person name="Goldberg J."/>
            <person name="Griggs A."/>
            <person name="Gujja S."/>
            <person name="Hansen M."/>
            <person name="Howarth C."/>
            <person name="Imamovic A."/>
            <person name="Ireland A."/>
            <person name="Larimer J."/>
            <person name="McCowan C."/>
            <person name="Murphy C."/>
            <person name="Pearson M."/>
            <person name="Poon T.W."/>
            <person name="Priest M."/>
            <person name="Roberts A."/>
            <person name="Saif S."/>
            <person name="Shea T."/>
            <person name="Sisk P."/>
            <person name="Sykes S."/>
            <person name="Wortman J."/>
            <person name="Nusbaum C."/>
            <person name="Birren B."/>
        </authorList>
    </citation>
    <scope>NUCLEOTIDE SEQUENCE [LARGE SCALE GENOMIC DNA]</scope>
    <source>
        <strain evidence="2 3">ATCC 700293</strain>
    </source>
</reference>
<feature type="domain" description="NTP pyrophosphohydrolase MazG-like" evidence="1">
    <location>
        <begin position="55"/>
        <end position="133"/>
    </location>
</feature>
<dbReference type="InterPro" id="IPR048015">
    <property type="entry name" value="NTP-PPase_MazG-like_N"/>
</dbReference>
<dbReference type="NCBIfam" id="NF007113">
    <property type="entry name" value="PRK09562.1"/>
    <property type="match status" value="1"/>
</dbReference>
<dbReference type="GO" id="GO:0046047">
    <property type="term" value="P:TTP catabolic process"/>
    <property type="evidence" value="ECO:0007669"/>
    <property type="project" value="TreeGrafter"/>
</dbReference>
<dbReference type="Proteomes" id="UP000014634">
    <property type="component" value="Unassembled WGS sequence"/>
</dbReference>
<comment type="caution">
    <text evidence="2">The sequence shown here is derived from an EMBL/GenBank/DDBJ whole genome shotgun (WGS) entry which is preliminary data.</text>
</comment>
<dbReference type="CDD" id="cd11529">
    <property type="entry name" value="NTP-PPase_MazG_Cterm"/>
    <property type="match status" value="1"/>
</dbReference>
<feature type="domain" description="NTP pyrophosphohydrolase MazG-like" evidence="1">
    <location>
        <begin position="211"/>
        <end position="266"/>
    </location>
</feature>
<dbReference type="GO" id="GO:0046076">
    <property type="term" value="P:dTTP catabolic process"/>
    <property type="evidence" value="ECO:0007669"/>
    <property type="project" value="TreeGrafter"/>
</dbReference>
<dbReference type="Pfam" id="PF03819">
    <property type="entry name" value="MazG"/>
    <property type="match status" value="2"/>
</dbReference>
<dbReference type="GO" id="GO:0046052">
    <property type="term" value="P:UTP catabolic process"/>
    <property type="evidence" value="ECO:0007669"/>
    <property type="project" value="TreeGrafter"/>
</dbReference>
<dbReference type="Gene3D" id="1.10.287.1080">
    <property type="entry name" value="MazG-like"/>
    <property type="match status" value="2"/>
</dbReference>
<dbReference type="FunFam" id="1.10.287.1080:FF:000003">
    <property type="entry name" value="Nucleoside triphosphate pyrophosphohydrolase"/>
    <property type="match status" value="1"/>
</dbReference>
<dbReference type="GO" id="GO:0046061">
    <property type="term" value="P:dATP catabolic process"/>
    <property type="evidence" value="ECO:0007669"/>
    <property type="project" value="TreeGrafter"/>
</dbReference>
<dbReference type="EMBL" id="ATFE01000013">
    <property type="protein sequence ID" value="EPF28131.1"/>
    <property type="molecule type" value="Genomic_DNA"/>
</dbReference>
<dbReference type="InterPro" id="IPR048011">
    <property type="entry name" value="NTP-PPase_MazG-like_C"/>
</dbReference>